<feature type="compositionally biased region" description="Polar residues" evidence="2">
    <location>
        <begin position="1"/>
        <end position="13"/>
    </location>
</feature>
<comment type="pathway">
    <text evidence="1">Siderophore biosynthesis.</text>
</comment>
<sequence length="692" mass="78977">MSLTALKQDNHTPPYQPIAHTSDGDASQTLCLSAEWQIMANIIECCLLENWLSPNHIISTSTSLLMQQPLWLKTALYSALPTAYHDLLETDSDCLHLILGDGCEMMIQVEHGFCSHWRLKKSTYPVVRLAHSTGICVEQISQPNDAVYYQVITDSKALLALLLQGLSNNPANTSNTPQGINLLQEQLKLAKRALLWSQQNAISNPHVTPINAQAHWYQTWRVAEQWASLCDRPFHPLAKAKIGFDQADYQAYMAEFNRPICLNWVAIDKRYVMYGSGVADLSQQTPANLLLSAPQYQALNQEMYKKNLSTTHITIPVHPWQLPRMLERLYGAEHQQKIVVVLDFQALTMLASSSTRSLLLDSPSAYSTKLPLAIFALNSQRYLPPLKLINGEKNQQILQQAKTLDATLKAQLYLWEETQWWTYMEQGHCHDKSSDNPYFYQEKPTQLGILLRRLPEEVCRDTTRLIPMASLAHHGSDYHLFDEWFKDKLDDMSRLHTAVQEAFAEICEIFFGTMLRCLKLGFIPELHGQNIVLVTEQAHTVGLLLRDHDSVRIYLPWLTEQGIADPCYLSPPNFRNRLYCQSATELLFYFQSLGILVNIRAIIESLANHYQIDEASLWQVAYQQLTTQLATLALDEQRRIWLVEQLLKQPTYPYKTLLLPIAERGDEQHGSMPAGASLTTNPFYQISHQFSQ</sequence>
<dbReference type="PANTHER" id="PTHR34384:SF6">
    <property type="entry name" value="STAPHYLOFERRIN B SYNTHASE"/>
    <property type="match status" value="1"/>
</dbReference>
<dbReference type="InterPro" id="IPR037455">
    <property type="entry name" value="LucA/IucC-like"/>
</dbReference>
<geneLocation type="plasmid" evidence="6">
    <name>pnp7-6</name>
</geneLocation>
<dbReference type="Gene3D" id="1.10.510.40">
    <property type="match status" value="1"/>
</dbReference>
<organism evidence="5 6">
    <name type="scientific">Faucicola osloensis</name>
    <name type="common">Moraxella osloensis</name>
    <dbReference type="NCBI Taxonomy" id="34062"/>
    <lineage>
        <taxon>Bacteria</taxon>
        <taxon>Pseudomonadati</taxon>
        <taxon>Pseudomonadota</taxon>
        <taxon>Gammaproteobacteria</taxon>
        <taxon>Moraxellales</taxon>
        <taxon>Moraxellaceae</taxon>
        <taxon>Faucicola</taxon>
    </lineage>
</organism>
<feature type="domain" description="Aerobactin siderophore biosynthesis IucA/IucC-like C-terminal" evidence="4">
    <location>
        <begin position="506"/>
        <end position="660"/>
    </location>
</feature>
<dbReference type="GO" id="GO:0016881">
    <property type="term" value="F:acid-amino acid ligase activity"/>
    <property type="evidence" value="ECO:0007669"/>
    <property type="project" value="UniProtKB-ARBA"/>
</dbReference>
<proteinExistence type="predicted"/>
<name>A0A2D2LYM9_FAUOS</name>
<evidence type="ECO:0000313" key="5">
    <source>
        <dbReference type="EMBL" id="ATR80144.1"/>
    </source>
</evidence>
<evidence type="ECO:0000256" key="2">
    <source>
        <dbReference type="SAM" id="MobiDB-lite"/>
    </source>
</evidence>
<accession>A0A2D2LYM9</accession>
<protein>
    <submittedName>
        <fullName evidence="5">IucA/IucC family siderophore biosynthesis protein</fullName>
    </submittedName>
</protein>
<dbReference type="InterPro" id="IPR007310">
    <property type="entry name" value="Aerobactin_biosyn_IucA/IucC_N"/>
</dbReference>
<feature type="domain" description="Aerobactin siderophore biosynthesis IucA/IucC N-terminal" evidence="3">
    <location>
        <begin position="223"/>
        <end position="473"/>
    </location>
</feature>
<evidence type="ECO:0000259" key="4">
    <source>
        <dbReference type="Pfam" id="PF06276"/>
    </source>
</evidence>
<evidence type="ECO:0000313" key="6">
    <source>
        <dbReference type="Proteomes" id="UP000229340"/>
    </source>
</evidence>
<evidence type="ECO:0000259" key="3">
    <source>
        <dbReference type="Pfam" id="PF04183"/>
    </source>
</evidence>
<gene>
    <name evidence="5" type="ORF">NP7_12455</name>
</gene>
<dbReference type="Proteomes" id="UP000229340">
    <property type="component" value="Plasmid pNP7-6"/>
</dbReference>
<dbReference type="Pfam" id="PF06276">
    <property type="entry name" value="FhuF"/>
    <property type="match status" value="1"/>
</dbReference>
<dbReference type="InterPro" id="IPR022770">
    <property type="entry name" value="IucA/IucC-like_C"/>
</dbReference>
<dbReference type="RefSeq" id="WP_100271411.1">
    <property type="nucleotide sequence ID" value="NZ_CP024449.1"/>
</dbReference>
<dbReference type="AlphaFoldDB" id="A0A2D2LYM9"/>
<dbReference type="Pfam" id="PF04183">
    <property type="entry name" value="IucA_IucC"/>
    <property type="match status" value="1"/>
</dbReference>
<dbReference type="PANTHER" id="PTHR34384">
    <property type="entry name" value="L-2,3-DIAMINOPROPANOATE--CITRATE LIGASE"/>
    <property type="match status" value="1"/>
</dbReference>
<reference evidence="6" key="1">
    <citation type="submission" date="2017-10" db="EMBL/GenBank/DDBJ databases">
        <title>Complete genome sequence of Moraxella osloensis NP7 isolated from human skin.</title>
        <authorList>
            <person name="Lee K."/>
            <person name="Lim J.Y."/>
            <person name="Hwang I."/>
        </authorList>
    </citation>
    <scope>NUCLEOTIDE SEQUENCE [LARGE SCALE GENOMIC DNA]</scope>
    <source>
        <strain evidence="6">NP7</strain>
        <plasmid evidence="6">pnp7-6</plasmid>
    </source>
</reference>
<dbReference type="EMBL" id="CP024449">
    <property type="protein sequence ID" value="ATR80144.1"/>
    <property type="molecule type" value="Genomic_DNA"/>
</dbReference>
<evidence type="ECO:0000256" key="1">
    <source>
        <dbReference type="ARBA" id="ARBA00004924"/>
    </source>
</evidence>
<feature type="region of interest" description="Disordered" evidence="2">
    <location>
        <begin position="1"/>
        <end position="23"/>
    </location>
</feature>
<dbReference type="GO" id="GO:0019290">
    <property type="term" value="P:siderophore biosynthetic process"/>
    <property type="evidence" value="ECO:0007669"/>
    <property type="project" value="InterPro"/>
</dbReference>
<keyword evidence="5" id="KW-0614">Plasmid</keyword>